<dbReference type="EMBL" id="REGN01000366">
    <property type="protein sequence ID" value="RNA42450.1"/>
    <property type="molecule type" value="Genomic_DNA"/>
</dbReference>
<dbReference type="AlphaFoldDB" id="A0A3M7T3L9"/>
<protein>
    <submittedName>
        <fullName evidence="1">Uncharacterized protein</fullName>
    </submittedName>
</protein>
<comment type="caution">
    <text evidence="1">The sequence shown here is derived from an EMBL/GenBank/DDBJ whole genome shotgun (WGS) entry which is preliminary data.</text>
</comment>
<sequence>MVASEQKSSPCYKICIRGWEEFLCFLIEFFKINLLLKTPNIKTIEFISEQPWNVLSLTKEGNNGKKISKVDNISMLCQKTSILRRYGGAQPNPEGICEVQYKISEKYDKKLKYFLLKI</sequence>
<keyword evidence="2" id="KW-1185">Reference proteome</keyword>
<accession>A0A3M7T3L9</accession>
<organism evidence="1 2">
    <name type="scientific">Brachionus plicatilis</name>
    <name type="common">Marine rotifer</name>
    <name type="synonym">Brachionus muelleri</name>
    <dbReference type="NCBI Taxonomy" id="10195"/>
    <lineage>
        <taxon>Eukaryota</taxon>
        <taxon>Metazoa</taxon>
        <taxon>Spiralia</taxon>
        <taxon>Gnathifera</taxon>
        <taxon>Rotifera</taxon>
        <taxon>Eurotatoria</taxon>
        <taxon>Monogononta</taxon>
        <taxon>Pseudotrocha</taxon>
        <taxon>Ploima</taxon>
        <taxon>Brachionidae</taxon>
        <taxon>Brachionus</taxon>
    </lineage>
</organism>
<name>A0A3M7T3L9_BRAPC</name>
<proteinExistence type="predicted"/>
<reference evidence="1 2" key="1">
    <citation type="journal article" date="2018" name="Sci. Rep.">
        <title>Genomic signatures of local adaptation to the degree of environmental predictability in rotifers.</title>
        <authorList>
            <person name="Franch-Gras L."/>
            <person name="Hahn C."/>
            <person name="Garcia-Roger E.M."/>
            <person name="Carmona M.J."/>
            <person name="Serra M."/>
            <person name="Gomez A."/>
        </authorList>
    </citation>
    <scope>NUCLEOTIDE SEQUENCE [LARGE SCALE GENOMIC DNA]</scope>
    <source>
        <strain evidence="1">HYR1</strain>
    </source>
</reference>
<dbReference type="Proteomes" id="UP000276133">
    <property type="component" value="Unassembled WGS sequence"/>
</dbReference>
<evidence type="ECO:0000313" key="2">
    <source>
        <dbReference type="Proteomes" id="UP000276133"/>
    </source>
</evidence>
<gene>
    <name evidence="1" type="ORF">BpHYR1_052324</name>
</gene>
<evidence type="ECO:0000313" key="1">
    <source>
        <dbReference type="EMBL" id="RNA42450.1"/>
    </source>
</evidence>